<dbReference type="InterPro" id="IPR029044">
    <property type="entry name" value="Nucleotide-diphossugar_trans"/>
</dbReference>
<dbReference type="GO" id="GO:0008781">
    <property type="term" value="F:N-acylneuraminate cytidylyltransferase activity"/>
    <property type="evidence" value="ECO:0007669"/>
    <property type="project" value="TreeGrafter"/>
</dbReference>
<dbReference type="AlphaFoldDB" id="A0A7K1GDK5"/>
<evidence type="ECO:0000313" key="1">
    <source>
        <dbReference type="EMBL" id="MTE27392.1"/>
    </source>
</evidence>
<organism evidence="1 2">
    <name type="scientific">Winogradskyella ouciana</name>
    <dbReference type="NCBI Taxonomy" id="2608631"/>
    <lineage>
        <taxon>Bacteria</taxon>
        <taxon>Pseudomonadati</taxon>
        <taxon>Bacteroidota</taxon>
        <taxon>Flavobacteriia</taxon>
        <taxon>Flavobacteriales</taxon>
        <taxon>Flavobacteriaceae</taxon>
        <taxon>Winogradskyella</taxon>
    </lineage>
</organism>
<keyword evidence="1" id="KW-0808">Transferase</keyword>
<proteinExistence type="predicted"/>
<dbReference type="RefSeq" id="WP_155089411.1">
    <property type="nucleotide sequence ID" value="NZ_WJYA01000006.1"/>
</dbReference>
<evidence type="ECO:0000313" key="2">
    <source>
        <dbReference type="Proteomes" id="UP000447545"/>
    </source>
</evidence>
<protein>
    <submittedName>
        <fullName evidence="1">Acylneuraminate cytidylyltransferase family protein</fullName>
    </submittedName>
</protein>
<dbReference type="InterPro" id="IPR050793">
    <property type="entry name" value="CMP-NeuNAc_synthase"/>
</dbReference>
<reference evidence="1 2" key="1">
    <citation type="submission" date="2019-11" db="EMBL/GenBank/DDBJ databases">
        <title>Winogradskyella ouciana sp. nov., isolated from the hadal seawater of the Mariana Trench.</title>
        <authorList>
            <person name="Liu R."/>
        </authorList>
    </citation>
    <scope>NUCLEOTIDE SEQUENCE [LARGE SCALE GENOMIC DNA]</scope>
    <source>
        <strain evidence="1 2">ZXX205</strain>
    </source>
</reference>
<name>A0A7K1GDK5_9FLAO</name>
<dbReference type="Pfam" id="PF02348">
    <property type="entry name" value="CTP_transf_3"/>
    <property type="match status" value="1"/>
</dbReference>
<dbReference type="PANTHER" id="PTHR21485:SF6">
    <property type="entry name" value="N-ACYLNEURAMINATE CYTIDYLYLTRANSFERASE-RELATED"/>
    <property type="match status" value="1"/>
</dbReference>
<dbReference type="InterPro" id="IPR003329">
    <property type="entry name" value="Cytidylyl_trans"/>
</dbReference>
<sequence>MSKTLTIIPARGGSKRIPSKNLRKLNGLSLVEHSIVYAQNNLEHIQHICVTTDDEDISIIAKKHEVEVVKRPKELSGDLATTVSALKHVLQTVDAAYDNVILLQPTNPLRPKNLIKEAFNRFINSECESLLTVSSNDRKLGKIIDDKYVPYSYKMGQRSQDIEPLYFENGLLYITKTSLILEDKILSDKNIPFIVSHPYALVDIDEEEDFEFAEFILKNYPNE</sequence>
<dbReference type="EMBL" id="WJYA01000006">
    <property type="protein sequence ID" value="MTE27392.1"/>
    <property type="molecule type" value="Genomic_DNA"/>
</dbReference>
<dbReference type="Gene3D" id="3.90.550.10">
    <property type="entry name" value="Spore Coat Polysaccharide Biosynthesis Protein SpsA, Chain A"/>
    <property type="match status" value="1"/>
</dbReference>
<dbReference type="CDD" id="cd02513">
    <property type="entry name" value="CMP-NeuAc_Synthase"/>
    <property type="match status" value="1"/>
</dbReference>
<dbReference type="PANTHER" id="PTHR21485">
    <property type="entry name" value="HAD SUPERFAMILY MEMBERS CMAS AND KDSC"/>
    <property type="match status" value="1"/>
</dbReference>
<accession>A0A7K1GDK5</accession>
<keyword evidence="1" id="KW-0548">Nucleotidyltransferase</keyword>
<comment type="caution">
    <text evidence="1">The sequence shown here is derived from an EMBL/GenBank/DDBJ whole genome shotgun (WGS) entry which is preliminary data.</text>
</comment>
<dbReference type="Proteomes" id="UP000447545">
    <property type="component" value="Unassembled WGS sequence"/>
</dbReference>
<keyword evidence="2" id="KW-1185">Reference proteome</keyword>
<gene>
    <name evidence="1" type="ORF">F1003_10670</name>
</gene>
<dbReference type="SUPFAM" id="SSF53448">
    <property type="entry name" value="Nucleotide-diphospho-sugar transferases"/>
    <property type="match status" value="1"/>
</dbReference>